<dbReference type="PRINTS" id="PR01210">
    <property type="entry name" value="GGTRANSPTASE"/>
</dbReference>
<dbReference type="SUPFAM" id="SSF56235">
    <property type="entry name" value="N-terminal nucleophile aminohydrolases (Ntn hydrolases)"/>
    <property type="match status" value="1"/>
</dbReference>
<evidence type="ECO:0000313" key="2">
    <source>
        <dbReference type="EMBL" id="KAK2586188.1"/>
    </source>
</evidence>
<comment type="caution">
    <text evidence="2">The sequence shown here is derived from an EMBL/GenBank/DDBJ whole genome shotgun (WGS) entry which is preliminary data.</text>
</comment>
<dbReference type="GO" id="GO:0036374">
    <property type="term" value="F:glutathione hydrolase activity"/>
    <property type="evidence" value="ECO:0007669"/>
    <property type="project" value="InterPro"/>
</dbReference>
<accession>A0AAD9VT84</accession>
<name>A0AAD9VT84_9HYME</name>
<dbReference type="InterPro" id="IPR043137">
    <property type="entry name" value="GGT_ssub_C"/>
</dbReference>
<dbReference type="Gene3D" id="3.60.20.40">
    <property type="match status" value="1"/>
</dbReference>
<evidence type="ECO:0008006" key="4">
    <source>
        <dbReference type="Google" id="ProtNLM"/>
    </source>
</evidence>
<reference evidence="2" key="1">
    <citation type="submission" date="2021-08" db="EMBL/GenBank/DDBJ databases">
        <authorList>
            <person name="Misof B."/>
            <person name="Oliver O."/>
            <person name="Podsiadlowski L."/>
            <person name="Donath A."/>
            <person name="Peters R."/>
            <person name="Mayer C."/>
            <person name="Rust J."/>
            <person name="Gunkel S."/>
            <person name="Lesny P."/>
            <person name="Martin S."/>
            <person name="Oeyen J.P."/>
            <person name="Petersen M."/>
            <person name="Panagiotis P."/>
            <person name="Wilbrandt J."/>
            <person name="Tanja T."/>
        </authorList>
    </citation>
    <scope>NUCLEOTIDE SEQUENCE</scope>
    <source>
        <strain evidence="2">GBR_01_08_01A</strain>
        <tissue evidence="2">Thorax + abdomen</tissue>
    </source>
</reference>
<dbReference type="PANTHER" id="PTHR11686">
    <property type="entry name" value="GAMMA GLUTAMYL TRANSPEPTIDASE"/>
    <property type="match status" value="1"/>
</dbReference>
<dbReference type="GO" id="GO:0006751">
    <property type="term" value="P:glutathione catabolic process"/>
    <property type="evidence" value="ECO:0007669"/>
    <property type="project" value="InterPro"/>
</dbReference>
<evidence type="ECO:0000256" key="1">
    <source>
        <dbReference type="SAM" id="Phobius"/>
    </source>
</evidence>
<evidence type="ECO:0000313" key="3">
    <source>
        <dbReference type="Proteomes" id="UP001258017"/>
    </source>
</evidence>
<dbReference type="GO" id="GO:0005886">
    <property type="term" value="C:plasma membrane"/>
    <property type="evidence" value="ECO:0007669"/>
    <property type="project" value="TreeGrafter"/>
</dbReference>
<organism evidence="2 3">
    <name type="scientific">Odynerus spinipes</name>
    <dbReference type="NCBI Taxonomy" id="1348599"/>
    <lineage>
        <taxon>Eukaryota</taxon>
        <taxon>Metazoa</taxon>
        <taxon>Ecdysozoa</taxon>
        <taxon>Arthropoda</taxon>
        <taxon>Hexapoda</taxon>
        <taxon>Insecta</taxon>
        <taxon>Pterygota</taxon>
        <taxon>Neoptera</taxon>
        <taxon>Endopterygota</taxon>
        <taxon>Hymenoptera</taxon>
        <taxon>Apocrita</taxon>
        <taxon>Aculeata</taxon>
        <taxon>Vespoidea</taxon>
        <taxon>Vespidae</taxon>
        <taxon>Eumeninae</taxon>
        <taxon>Odynerus</taxon>
    </lineage>
</organism>
<keyword evidence="1" id="KW-0812">Transmembrane</keyword>
<reference evidence="2" key="2">
    <citation type="journal article" date="2023" name="Commun. Biol.">
        <title>Intrasexual cuticular hydrocarbon dimorphism in a wasp sheds light on hydrocarbon biosynthesis genes in Hymenoptera.</title>
        <authorList>
            <person name="Moris V.C."/>
            <person name="Podsiadlowski L."/>
            <person name="Martin S."/>
            <person name="Oeyen J.P."/>
            <person name="Donath A."/>
            <person name="Petersen M."/>
            <person name="Wilbrandt J."/>
            <person name="Misof B."/>
            <person name="Liedtke D."/>
            <person name="Thamm M."/>
            <person name="Scheiner R."/>
            <person name="Schmitt T."/>
            <person name="Niehuis O."/>
        </authorList>
    </citation>
    <scope>NUCLEOTIDE SEQUENCE</scope>
    <source>
        <strain evidence="2">GBR_01_08_01A</strain>
    </source>
</reference>
<dbReference type="Pfam" id="PF01019">
    <property type="entry name" value="G_glu_transpept"/>
    <property type="match status" value="1"/>
</dbReference>
<feature type="transmembrane region" description="Helical" evidence="1">
    <location>
        <begin position="35"/>
        <end position="57"/>
    </location>
</feature>
<dbReference type="AlphaFoldDB" id="A0AAD9VT84"/>
<dbReference type="PANTHER" id="PTHR11686:SF9">
    <property type="entry name" value="RE13973P"/>
    <property type="match status" value="1"/>
</dbReference>
<dbReference type="Proteomes" id="UP001258017">
    <property type="component" value="Unassembled WGS sequence"/>
</dbReference>
<proteinExistence type="predicted"/>
<keyword evidence="1" id="KW-0472">Membrane</keyword>
<keyword evidence="1" id="KW-1133">Transmembrane helix</keyword>
<dbReference type="EMBL" id="JAIFRP010000014">
    <property type="protein sequence ID" value="KAK2586188.1"/>
    <property type="molecule type" value="Genomic_DNA"/>
</dbReference>
<gene>
    <name evidence="2" type="ORF">KPH14_001453</name>
</gene>
<dbReference type="InterPro" id="IPR029055">
    <property type="entry name" value="Ntn_hydrolases_N"/>
</dbReference>
<dbReference type="InterPro" id="IPR000101">
    <property type="entry name" value="GGT_peptidase"/>
</dbReference>
<keyword evidence="3" id="KW-1185">Reference proteome</keyword>
<sequence>MSYCDRQGLTEECPLTQDKSKKWKLNHCCGGGMKFIVCCFIILSFAITSILILQLVYASKSLQANGSSHGAVATDYTNCSQIGTKILRKGGNAIDAAIAATVCMTVVAPHKTGLGGGGYMMLYDHKDNSEPLVINFANNTVGGIFGMIGMRIPAVLKGLEFAHALRGVLPWYEVIEPAAKLARTGFVVSKELEYELSNNSDYGILYGHINAGDILILHDLADTLDAVAHNGTIALYNGTLSLKLLRDEIKKEELLQELANYKPEMSIAKKSTFYKHSLYYPSDAFAFEALIKALEELRIPHEIASATETMTVIAETLLQSDTRPIDVIKNVELERYTGVMVMDGQDTYVSVLTGLSAPLGLAHMTGTGFLLDKVGNDNDLSTLLPVIFHNEEKKCQLRGVLGTDDTILSSQLLYHLIVRGLNVSAAIEQPRYYLLSDGLSIENDQTHSLETILHDKLNLSISISHTDASSVSKSINAIIKHRDVIMSHSDSRGGGLASRF</sequence>
<protein>
    <recommendedName>
        <fullName evidence="4">Gamma-glutamyltransferase</fullName>
    </recommendedName>
</protein>